<accession>A0A3B0MBE9</accession>
<dbReference type="AlphaFoldDB" id="A0A3B0MBE9"/>
<gene>
    <name evidence="3" type="primary">glpE_1</name>
    <name evidence="3" type="ORF">ARTV_0663</name>
</gene>
<dbReference type="PROSITE" id="PS50206">
    <property type="entry name" value="RHODANESE_3"/>
    <property type="match status" value="1"/>
</dbReference>
<dbReference type="EC" id="2.8.1.1" evidence="3"/>
<dbReference type="InterPro" id="IPR036873">
    <property type="entry name" value="Rhodanese-like_dom_sf"/>
</dbReference>
<feature type="transmembrane region" description="Helical" evidence="1">
    <location>
        <begin position="12"/>
        <end position="35"/>
    </location>
</feature>
<dbReference type="PANTHER" id="PTHR43031">
    <property type="entry name" value="FAD-DEPENDENT OXIDOREDUCTASE"/>
    <property type="match status" value="1"/>
</dbReference>
<dbReference type="Gene3D" id="3.40.250.10">
    <property type="entry name" value="Rhodanese-like domain"/>
    <property type="match status" value="1"/>
</dbReference>
<dbReference type="CDD" id="cd00158">
    <property type="entry name" value="RHOD"/>
    <property type="match status" value="1"/>
</dbReference>
<dbReference type="Pfam" id="PF00581">
    <property type="entry name" value="Rhodanese"/>
    <property type="match status" value="1"/>
</dbReference>
<dbReference type="SUPFAM" id="SSF52821">
    <property type="entry name" value="Rhodanese/Cell cycle control phosphatase"/>
    <property type="match status" value="1"/>
</dbReference>
<evidence type="ECO:0000256" key="1">
    <source>
        <dbReference type="SAM" id="Phobius"/>
    </source>
</evidence>
<reference evidence="3" key="1">
    <citation type="submission" date="2018-04" db="EMBL/GenBank/DDBJ databases">
        <authorList>
            <person name="Go L.Y."/>
            <person name="Mitchell J.A."/>
        </authorList>
    </citation>
    <scope>NUCLEOTIDE SEQUENCE</scope>
    <source>
        <strain evidence="3">ARTV</strain>
    </source>
</reference>
<keyword evidence="1" id="KW-0472">Membrane</keyword>
<evidence type="ECO:0000313" key="3">
    <source>
        <dbReference type="EMBL" id="SSW95007.1"/>
    </source>
</evidence>
<dbReference type="EMBL" id="UFQR01000002">
    <property type="protein sequence ID" value="SSW95007.1"/>
    <property type="molecule type" value="Genomic_DNA"/>
</dbReference>
<dbReference type="InterPro" id="IPR001763">
    <property type="entry name" value="Rhodanese-like_dom"/>
</dbReference>
<proteinExistence type="predicted"/>
<dbReference type="PANTHER" id="PTHR43031:SF18">
    <property type="entry name" value="RHODANESE-RELATED SULFURTRANSFERASES"/>
    <property type="match status" value="1"/>
</dbReference>
<sequence length="145" mass="16356">MMQEIMQFISRHPILSLAWIALLIAVIILTFKGLFAKTKNITRAQAIQLINKEQAISIDLRSRDDFRKGHIIDSINLTPSEIKDNNIGELEKHKQKPIIVVSANGMEASKPAEQLVQYCFERVFILKEGITGWSSENLPLASGKK</sequence>
<keyword evidence="1" id="KW-0812">Transmembrane</keyword>
<dbReference type="GO" id="GO:0004792">
    <property type="term" value="F:thiosulfate-cyanide sulfurtransferase activity"/>
    <property type="evidence" value="ECO:0007669"/>
    <property type="project" value="UniProtKB-EC"/>
</dbReference>
<keyword evidence="1" id="KW-1133">Transmembrane helix</keyword>
<organism evidence="3">
    <name type="scientific">Arsenophonus endosymbiont of Trialeurodes vaporariorum</name>
    <dbReference type="NCBI Taxonomy" id="235567"/>
    <lineage>
        <taxon>Bacteria</taxon>
        <taxon>Pseudomonadati</taxon>
        <taxon>Pseudomonadota</taxon>
        <taxon>Gammaproteobacteria</taxon>
        <taxon>Enterobacterales</taxon>
        <taxon>Morganellaceae</taxon>
        <taxon>Arsenophonus</taxon>
    </lineage>
</organism>
<feature type="domain" description="Rhodanese" evidence="2">
    <location>
        <begin position="51"/>
        <end position="142"/>
    </location>
</feature>
<evidence type="ECO:0000259" key="2">
    <source>
        <dbReference type="PROSITE" id="PS50206"/>
    </source>
</evidence>
<dbReference type="SMART" id="SM00450">
    <property type="entry name" value="RHOD"/>
    <property type="match status" value="1"/>
</dbReference>
<keyword evidence="3" id="KW-0808">Transferase</keyword>
<protein>
    <submittedName>
        <fullName evidence="3">Thiosulfate sulfurtransferase GlpE</fullName>
        <ecNumber evidence="3">2.8.1.1</ecNumber>
    </submittedName>
</protein>
<name>A0A3B0MBE9_9GAMM</name>
<dbReference type="InterPro" id="IPR050229">
    <property type="entry name" value="GlpE_sulfurtransferase"/>
</dbReference>